<keyword evidence="2" id="KW-1185">Reference proteome</keyword>
<gene>
    <name evidence="1" type="ORF">FA15DRAFT_739570</name>
</gene>
<evidence type="ECO:0000313" key="2">
    <source>
        <dbReference type="Proteomes" id="UP000307440"/>
    </source>
</evidence>
<name>A0A5C3KX16_COPMA</name>
<reference evidence="1 2" key="1">
    <citation type="journal article" date="2019" name="Nat. Ecol. Evol.">
        <title>Megaphylogeny resolves global patterns of mushroom evolution.</title>
        <authorList>
            <person name="Varga T."/>
            <person name="Krizsan K."/>
            <person name="Foldi C."/>
            <person name="Dima B."/>
            <person name="Sanchez-Garcia M."/>
            <person name="Sanchez-Ramirez S."/>
            <person name="Szollosi G.J."/>
            <person name="Szarkandi J.G."/>
            <person name="Papp V."/>
            <person name="Albert L."/>
            <person name="Andreopoulos W."/>
            <person name="Angelini C."/>
            <person name="Antonin V."/>
            <person name="Barry K.W."/>
            <person name="Bougher N.L."/>
            <person name="Buchanan P."/>
            <person name="Buyck B."/>
            <person name="Bense V."/>
            <person name="Catcheside P."/>
            <person name="Chovatia M."/>
            <person name="Cooper J."/>
            <person name="Damon W."/>
            <person name="Desjardin D."/>
            <person name="Finy P."/>
            <person name="Geml J."/>
            <person name="Haridas S."/>
            <person name="Hughes K."/>
            <person name="Justo A."/>
            <person name="Karasinski D."/>
            <person name="Kautmanova I."/>
            <person name="Kiss B."/>
            <person name="Kocsube S."/>
            <person name="Kotiranta H."/>
            <person name="LaButti K.M."/>
            <person name="Lechner B.E."/>
            <person name="Liimatainen K."/>
            <person name="Lipzen A."/>
            <person name="Lukacs Z."/>
            <person name="Mihaltcheva S."/>
            <person name="Morgado L.N."/>
            <person name="Niskanen T."/>
            <person name="Noordeloos M.E."/>
            <person name="Ohm R.A."/>
            <person name="Ortiz-Santana B."/>
            <person name="Ovrebo C."/>
            <person name="Racz N."/>
            <person name="Riley R."/>
            <person name="Savchenko A."/>
            <person name="Shiryaev A."/>
            <person name="Soop K."/>
            <person name="Spirin V."/>
            <person name="Szebenyi C."/>
            <person name="Tomsovsky M."/>
            <person name="Tulloss R.E."/>
            <person name="Uehling J."/>
            <person name="Grigoriev I.V."/>
            <person name="Vagvolgyi C."/>
            <person name="Papp T."/>
            <person name="Martin F.M."/>
            <person name="Miettinen O."/>
            <person name="Hibbett D.S."/>
            <person name="Nagy L.G."/>
        </authorList>
    </citation>
    <scope>NUCLEOTIDE SEQUENCE [LARGE SCALE GENOMIC DNA]</scope>
    <source>
        <strain evidence="1 2">CBS 121175</strain>
    </source>
</reference>
<sequence length="455" mass="50917">MNHFSLLPVELVRKICDEASTSRQFLIDIYSPPSMQATFSDLKSLRLVCKTFASLLQAEILHCLVITMHGANIQQGLDVLEFLASADSTHHAASTATEVLDIRYITTTKHDSVAAETEGYERRLKECLVPALQSLNNIKVLRCIWVHQGLDTDSTWTACVQYQPCRKILYEARRGSLDPRRPTAAWTHLFGMANTGEGSNEELVKTVTRAAANVLETSRTTLQNVMFDIPAMDAWFSLEPPGTFQTLLGQSKSTTVLTHLTLDHDLVAEIRSSTPTLPQLSSLTHLSCPKRTRYKPRLVDASAMSLGEGEEWGFWTALANTGVRLRSLTDATASRAMLAYLFSYSGELQELRVACYHRHGEEAVQQELGAELWRSVVPHHHTSLRSLHISSNCRGWWCFSPQTRVFFESHPVPLLRELSIGVESTALGSSRSTQQGDIGSDYDYVVRSSNWSYRL</sequence>
<evidence type="ECO:0000313" key="1">
    <source>
        <dbReference type="EMBL" id="TFK24795.1"/>
    </source>
</evidence>
<proteinExistence type="predicted"/>
<dbReference type="AlphaFoldDB" id="A0A5C3KX16"/>
<evidence type="ECO:0008006" key="3">
    <source>
        <dbReference type="Google" id="ProtNLM"/>
    </source>
</evidence>
<dbReference type="EMBL" id="ML210194">
    <property type="protein sequence ID" value="TFK24795.1"/>
    <property type="molecule type" value="Genomic_DNA"/>
</dbReference>
<dbReference type="Proteomes" id="UP000307440">
    <property type="component" value="Unassembled WGS sequence"/>
</dbReference>
<organism evidence="1 2">
    <name type="scientific">Coprinopsis marcescibilis</name>
    <name type="common">Agaric fungus</name>
    <name type="synonym">Psathyrella marcescibilis</name>
    <dbReference type="NCBI Taxonomy" id="230819"/>
    <lineage>
        <taxon>Eukaryota</taxon>
        <taxon>Fungi</taxon>
        <taxon>Dikarya</taxon>
        <taxon>Basidiomycota</taxon>
        <taxon>Agaricomycotina</taxon>
        <taxon>Agaricomycetes</taxon>
        <taxon>Agaricomycetidae</taxon>
        <taxon>Agaricales</taxon>
        <taxon>Agaricineae</taxon>
        <taxon>Psathyrellaceae</taxon>
        <taxon>Coprinopsis</taxon>
    </lineage>
</organism>
<protein>
    <recommendedName>
        <fullName evidence="3">F-box domain-containing protein</fullName>
    </recommendedName>
</protein>
<accession>A0A5C3KX16</accession>